<feature type="compositionally biased region" description="Pro residues" evidence="1">
    <location>
        <begin position="62"/>
        <end position="83"/>
    </location>
</feature>
<feature type="compositionally biased region" description="Polar residues" evidence="1">
    <location>
        <begin position="1"/>
        <end position="13"/>
    </location>
</feature>
<keyword evidence="2" id="KW-0812">Transmembrane</keyword>
<name>A0ABV9CU21_9ACTN</name>
<evidence type="ECO:0000313" key="3">
    <source>
        <dbReference type="EMBL" id="MFC4536263.1"/>
    </source>
</evidence>
<sequence>MTTPGDPNNSQPWGGTPPGGERPPYGEQPPGGHSYGEQPPPGGQPYGEQSHGGQHYGEQPPGGQPPGGYPPGGQPPYGAPPYQAPYGKRPAGGGLGTAALVLGIVSLFLLLICGLGVLTAIVGLIIGIVAVAKHSNRGRAIAGIVLSALTLVLAVIGFMWFLGTFSECFNLPTQADVQQCVEQKLGVNVAPSQ</sequence>
<dbReference type="EMBL" id="JBHSFP010000042">
    <property type="protein sequence ID" value="MFC4536263.1"/>
    <property type="molecule type" value="Genomic_DNA"/>
</dbReference>
<evidence type="ECO:0000313" key="4">
    <source>
        <dbReference type="Proteomes" id="UP001596004"/>
    </source>
</evidence>
<keyword evidence="2" id="KW-0472">Membrane</keyword>
<feature type="compositionally biased region" description="Low complexity" evidence="1">
    <location>
        <begin position="46"/>
        <end position="61"/>
    </location>
</feature>
<accession>A0ABV9CU21</accession>
<keyword evidence="4" id="KW-1185">Reference proteome</keyword>
<proteinExistence type="predicted"/>
<feature type="region of interest" description="Disordered" evidence="1">
    <location>
        <begin position="1"/>
        <end position="85"/>
    </location>
</feature>
<keyword evidence="2" id="KW-1133">Transmembrane helix</keyword>
<evidence type="ECO:0000256" key="2">
    <source>
        <dbReference type="SAM" id="Phobius"/>
    </source>
</evidence>
<comment type="caution">
    <text evidence="3">The sequence shown here is derived from an EMBL/GenBank/DDBJ whole genome shotgun (WGS) entry which is preliminary data.</text>
</comment>
<organism evidence="3 4">
    <name type="scientific">Sphaerisporangium dianthi</name>
    <dbReference type="NCBI Taxonomy" id="1436120"/>
    <lineage>
        <taxon>Bacteria</taxon>
        <taxon>Bacillati</taxon>
        <taxon>Actinomycetota</taxon>
        <taxon>Actinomycetes</taxon>
        <taxon>Streptosporangiales</taxon>
        <taxon>Streptosporangiaceae</taxon>
        <taxon>Sphaerisporangium</taxon>
    </lineage>
</organism>
<evidence type="ECO:0000256" key="1">
    <source>
        <dbReference type="SAM" id="MobiDB-lite"/>
    </source>
</evidence>
<dbReference type="Proteomes" id="UP001596004">
    <property type="component" value="Unassembled WGS sequence"/>
</dbReference>
<dbReference type="RefSeq" id="WP_380850388.1">
    <property type="nucleotide sequence ID" value="NZ_JBHSFP010000042.1"/>
</dbReference>
<reference evidence="4" key="1">
    <citation type="journal article" date="2019" name="Int. J. Syst. Evol. Microbiol.">
        <title>The Global Catalogue of Microorganisms (GCM) 10K type strain sequencing project: providing services to taxonomists for standard genome sequencing and annotation.</title>
        <authorList>
            <consortium name="The Broad Institute Genomics Platform"/>
            <consortium name="The Broad Institute Genome Sequencing Center for Infectious Disease"/>
            <person name="Wu L."/>
            <person name="Ma J."/>
        </authorList>
    </citation>
    <scope>NUCLEOTIDE SEQUENCE [LARGE SCALE GENOMIC DNA]</scope>
    <source>
        <strain evidence="4">CGMCC 4.7132</strain>
    </source>
</reference>
<feature type="transmembrane region" description="Helical" evidence="2">
    <location>
        <begin position="98"/>
        <end position="129"/>
    </location>
</feature>
<gene>
    <name evidence="3" type="ORF">ACFO60_36325</name>
</gene>
<feature type="transmembrane region" description="Helical" evidence="2">
    <location>
        <begin position="141"/>
        <end position="162"/>
    </location>
</feature>
<protein>
    <submittedName>
        <fullName evidence="3">DUF4190 domain-containing protein</fullName>
    </submittedName>
</protein>